<organism evidence="1 2">
    <name type="scientific">Mycobacteroides chelonae</name>
    <name type="common">Mycobacterium chelonae</name>
    <dbReference type="NCBI Taxonomy" id="1774"/>
    <lineage>
        <taxon>Bacteria</taxon>
        <taxon>Bacillati</taxon>
        <taxon>Actinomycetota</taxon>
        <taxon>Actinomycetes</taxon>
        <taxon>Mycobacteriales</taxon>
        <taxon>Mycobacteriaceae</taxon>
        <taxon>Mycobacteroides</taxon>
    </lineage>
</organism>
<gene>
    <name evidence="1" type="ORF">BKG82_18330</name>
</gene>
<evidence type="ECO:0008006" key="3">
    <source>
        <dbReference type="Google" id="ProtNLM"/>
    </source>
</evidence>
<sequence length="160" mass="17852">MTTLEIGLEGHAPVGWSVSLEQARRGDTFLCVTRDSEAGQPIVPEILISVVELPDVETSLEVLASSRRAVVADTYDEVRLRRGEFISDRDPEMYGQEISFETKVPQGDRVAIIQSEILVTFPGFKSRVLSFLLTAPESVFEDCALDFRKLFDSILVKESE</sequence>
<comment type="caution">
    <text evidence="1">The sequence shown here is derived from an EMBL/GenBank/DDBJ whole genome shotgun (WGS) entry which is preliminary data.</text>
</comment>
<evidence type="ECO:0000313" key="2">
    <source>
        <dbReference type="Proteomes" id="UP000180043"/>
    </source>
</evidence>
<name>A0A1S1LQ63_MYCCH</name>
<proteinExistence type="predicted"/>
<accession>A0A1S1LQ63</accession>
<dbReference type="RefSeq" id="WP_057967199.1">
    <property type="nucleotide sequence ID" value="NZ_MLII01000039.1"/>
</dbReference>
<evidence type="ECO:0000313" key="1">
    <source>
        <dbReference type="EMBL" id="OHU54319.1"/>
    </source>
</evidence>
<dbReference type="Proteomes" id="UP000180043">
    <property type="component" value="Unassembled WGS sequence"/>
</dbReference>
<dbReference type="EMBL" id="MLIQ01000017">
    <property type="protein sequence ID" value="OHU54319.1"/>
    <property type="molecule type" value="Genomic_DNA"/>
</dbReference>
<dbReference type="AlphaFoldDB" id="A0A1S1LQ63"/>
<protein>
    <recommendedName>
        <fullName evidence="3">DUF1795 domain-containing protein</fullName>
    </recommendedName>
</protein>
<reference evidence="1 2" key="1">
    <citation type="submission" date="2016-10" db="EMBL/GenBank/DDBJ databases">
        <title>Evaluation of Human, Veterinary and Environmental Mycobacterium chelonae Isolates by Core Genome Phylogenomic Analysis, Targeted Gene Comparison, and Anti-microbial Susceptibility Patterns: A Tale of Mistaken Identities.</title>
        <authorList>
            <person name="Fogelson S.B."/>
            <person name="Camus A.C."/>
            <person name="Lorenz W."/>
            <person name="Vasireddy R."/>
            <person name="Vasireddy S."/>
            <person name="Smith T."/>
            <person name="Brown-Elliott B.A."/>
            <person name="Wallace R.J.Jr."/>
            <person name="Hasan N.A."/>
            <person name="Reischl U."/>
            <person name="Sanchez S."/>
        </authorList>
    </citation>
    <scope>NUCLEOTIDE SEQUENCE [LARGE SCALE GENOMIC DNA]</scope>
    <source>
        <strain evidence="1 2">15515</strain>
    </source>
</reference>